<keyword evidence="11" id="KW-0464">Manganese</keyword>
<reference evidence="13" key="1">
    <citation type="journal article" date="2017" name="Appl. Environ. Microbiol.">
        <title>Molecular characterization of an Endozoicomonas-like organism causing infection in king scallop Pecten maximus L.</title>
        <authorList>
            <person name="Cano I."/>
            <person name="van Aerle R."/>
            <person name="Ross S."/>
            <person name="Verner-Jeffreys D.W."/>
            <person name="Paley R.K."/>
            <person name="Rimmer G."/>
            <person name="Ryder D."/>
            <person name="Hooper P."/>
            <person name="Stone D."/>
            <person name="Feist S.W."/>
        </authorList>
    </citation>
    <scope>NUCLEOTIDE SEQUENCE</scope>
</reference>
<evidence type="ECO:0000256" key="4">
    <source>
        <dbReference type="ARBA" id="ARBA00022676"/>
    </source>
</evidence>
<dbReference type="InterPro" id="IPR000715">
    <property type="entry name" value="Glycosyl_transferase_4"/>
</dbReference>
<keyword evidence="8" id="KW-0448">Lipopolysaccharide biosynthesis</keyword>
<keyword evidence="2" id="KW-1003">Cell membrane</keyword>
<proteinExistence type="inferred from homology"/>
<keyword evidence="7" id="KW-0460">Magnesium</keyword>
<dbReference type="PANTHER" id="PTHR22926:SF3">
    <property type="entry name" value="UNDECAPRENYL-PHOSPHATE ALPHA-N-ACETYLGLUCOSAMINYL 1-PHOSPHATE TRANSFERASE"/>
    <property type="match status" value="1"/>
</dbReference>
<evidence type="ECO:0000256" key="3">
    <source>
        <dbReference type="ARBA" id="ARBA00022519"/>
    </source>
</evidence>
<evidence type="ECO:0000256" key="8">
    <source>
        <dbReference type="ARBA" id="ARBA00022985"/>
    </source>
</evidence>
<dbReference type="GO" id="GO:0009103">
    <property type="term" value="P:lipopolysaccharide biosynthetic process"/>
    <property type="evidence" value="ECO:0007669"/>
    <property type="project" value="UniProtKB-KW"/>
</dbReference>
<evidence type="ECO:0000256" key="12">
    <source>
        <dbReference type="SAM" id="Phobius"/>
    </source>
</evidence>
<feature type="transmembrane region" description="Helical" evidence="12">
    <location>
        <begin position="187"/>
        <end position="205"/>
    </location>
</feature>
<dbReference type="GO" id="GO:0005886">
    <property type="term" value="C:plasma membrane"/>
    <property type="evidence" value="ECO:0007669"/>
    <property type="project" value="UniProtKB-SubCell"/>
</dbReference>
<evidence type="ECO:0000256" key="6">
    <source>
        <dbReference type="ARBA" id="ARBA00022692"/>
    </source>
</evidence>
<feature type="transmembrane region" description="Helical" evidence="12">
    <location>
        <begin position="247"/>
        <end position="269"/>
    </location>
</feature>
<keyword evidence="5 13" id="KW-0808">Transferase</keyword>
<feature type="transmembrane region" description="Helical" evidence="12">
    <location>
        <begin position="76"/>
        <end position="92"/>
    </location>
</feature>
<accession>A0A2H9T3Y3</accession>
<dbReference type="HAMAP" id="MF_02030">
    <property type="entry name" value="WecA_Gammaproteo"/>
    <property type="match status" value="1"/>
</dbReference>
<dbReference type="GO" id="GO:0030145">
    <property type="term" value="F:manganese ion binding"/>
    <property type="evidence" value="ECO:0007669"/>
    <property type="project" value="InterPro"/>
</dbReference>
<dbReference type="CDD" id="cd06853">
    <property type="entry name" value="GT_WecA_like"/>
    <property type="match status" value="1"/>
</dbReference>
<dbReference type="GO" id="GO:0009276">
    <property type="term" value="C:Gram-negative-bacterium-type cell wall"/>
    <property type="evidence" value="ECO:0007669"/>
    <property type="project" value="InterPro"/>
</dbReference>
<feature type="transmembrane region" description="Helical" evidence="12">
    <location>
        <begin position="134"/>
        <end position="155"/>
    </location>
</feature>
<evidence type="ECO:0000256" key="5">
    <source>
        <dbReference type="ARBA" id="ARBA00022679"/>
    </source>
</evidence>
<name>A0A2H9T3Y3_9ZZZZ</name>
<feature type="transmembrane region" description="Helical" evidence="12">
    <location>
        <begin position="162"/>
        <end position="181"/>
    </location>
</feature>
<dbReference type="EMBL" id="NSIT01000328">
    <property type="protein sequence ID" value="PJE77911.1"/>
    <property type="molecule type" value="Genomic_DNA"/>
</dbReference>
<feature type="transmembrane region" description="Helical" evidence="12">
    <location>
        <begin position="300"/>
        <end position="320"/>
    </location>
</feature>
<comment type="subcellular location">
    <subcellularLocation>
        <location evidence="1">Cell membrane</location>
        <topology evidence="1">Multi-pass membrane protein</topology>
    </subcellularLocation>
</comment>
<sequence>MQALLKENLSFRFLIVFLISVVLIKCWKQIAYRLHWVDKPDERKTHIGLVPLVGGVCIYTAIVVTVLILGRKSIELYSYLAAAGALVVVGALDDKYDISARLRLLIEFMASLIMIYGAGVYVNNLGNLFGQGDILLPMIVAVPFTAIAVAGYINALNMADGIDGMAASLGILTVLCLLILLHGNYRLFIVPSIALCAALLAFLVYNLQLVRGLRKVFLGDAGSMFLGFTFAWLVIRFSQGDDRIAAQFSPVTALFVLGLPLVDMLSTIIRRLKKKQNPLKPDRTHIHHILLHSGFSPRQALAIILTVGAVFHLVGITLHYTQTPDGIQLLAFIFISIIYYQTVINAFRFSQLIQSFRSVRRRTNHEKPFAQYAHSKDKLAEHGMADHLTHQPKEKHTYKNQAI</sequence>
<evidence type="ECO:0000256" key="9">
    <source>
        <dbReference type="ARBA" id="ARBA00022989"/>
    </source>
</evidence>
<dbReference type="PANTHER" id="PTHR22926">
    <property type="entry name" value="PHOSPHO-N-ACETYLMURAMOYL-PENTAPEPTIDE-TRANSFERASE"/>
    <property type="match status" value="1"/>
</dbReference>
<dbReference type="Pfam" id="PF00953">
    <property type="entry name" value="Glycos_transf_4"/>
    <property type="match status" value="1"/>
</dbReference>
<feature type="transmembrane region" description="Helical" evidence="12">
    <location>
        <begin position="104"/>
        <end position="122"/>
    </location>
</feature>
<keyword evidence="3" id="KW-0997">Cell inner membrane</keyword>
<dbReference type="AlphaFoldDB" id="A0A2H9T3Y3"/>
<protein>
    <submittedName>
        <fullName evidence="13">Undecaprenyl-phosphate alpha-N-acetylglucosaminyl 1-phosphate transferase</fullName>
        <ecNumber evidence="13">2.7.8.33</ecNumber>
    </submittedName>
</protein>
<dbReference type="GO" id="GO:0016757">
    <property type="term" value="F:glycosyltransferase activity"/>
    <property type="evidence" value="ECO:0007669"/>
    <property type="project" value="UniProtKB-KW"/>
</dbReference>
<keyword evidence="9 12" id="KW-1133">Transmembrane helix</keyword>
<comment type="caution">
    <text evidence="13">The sequence shown here is derived from an EMBL/GenBank/DDBJ whole genome shotgun (WGS) entry which is preliminary data.</text>
</comment>
<feature type="transmembrane region" description="Helical" evidence="12">
    <location>
        <begin position="12"/>
        <end position="28"/>
    </location>
</feature>
<dbReference type="EC" id="2.7.8.33" evidence="13"/>
<dbReference type="GO" id="GO:0071555">
    <property type="term" value="P:cell wall organization"/>
    <property type="evidence" value="ECO:0007669"/>
    <property type="project" value="TreeGrafter"/>
</dbReference>
<keyword evidence="10 12" id="KW-0472">Membrane</keyword>
<dbReference type="GO" id="GO:0036380">
    <property type="term" value="F:UDP-N-acetylglucosamine-undecaprenyl-phosphate N-acetylglucosaminephosphotransferase activity"/>
    <property type="evidence" value="ECO:0007669"/>
    <property type="project" value="UniProtKB-EC"/>
</dbReference>
<evidence type="ECO:0000256" key="1">
    <source>
        <dbReference type="ARBA" id="ARBA00004651"/>
    </source>
</evidence>
<evidence type="ECO:0000256" key="7">
    <source>
        <dbReference type="ARBA" id="ARBA00022842"/>
    </source>
</evidence>
<keyword evidence="4" id="KW-0328">Glycosyltransferase</keyword>
<dbReference type="InterPro" id="IPR012750">
    <property type="entry name" value="ECA_WecA-rel"/>
</dbReference>
<feature type="transmembrane region" description="Helical" evidence="12">
    <location>
        <begin position="326"/>
        <end position="347"/>
    </location>
</feature>
<keyword evidence="6 12" id="KW-0812">Transmembrane</keyword>
<feature type="transmembrane region" description="Helical" evidence="12">
    <location>
        <begin position="49"/>
        <end position="70"/>
    </location>
</feature>
<dbReference type="InterPro" id="IPR018480">
    <property type="entry name" value="PNAcMuramoyl-5peptid_Trfase_CS"/>
</dbReference>
<dbReference type="GO" id="GO:0000287">
    <property type="term" value="F:magnesium ion binding"/>
    <property type="evidence" value="ECO:0007669"/>
    <property type="project" value="InterPro"/>
</dbReference>
<gene>
    <name evidence="13" type="primary">wecA_4</name>
    <name evidence="13" type="ORF">CI610_03161</name>
</gene>
<evidence type="ECO:0000313" key="13">
    <source>
        <dbReference type="EMBL" id="PJE77911.1"/>
    </source>
</evidence>
<organism evidence="13">
    <name type="scientific">invertebrate metagenome</name>
    <dbReference type="NCBI Taxonomy" id="1711999"/>
    <lineage>
        <taxon>unclassified sequences</taxon>
        <taxon>metagenomes</taxon>
        <taxon>organismal metagenomes</taxon>
    </lineage>
</organism>
<feature type="transmembrane region" description="Helical" evidence="12">
    <location>
        <begin position="217"/>
        <end position="235"/>
    </location>
</feature>
<evidence type="ECO:0000256" key="11">
    <source>
        <dbReference type="ARBA" id="ARBA00023211"/>
    </source>
</evidence>
<evidence type="ECO:0000256" key="2">
    <source>
        <dbReference type="ARBA" id="ARBA00022475"/>
    </source>
</evidence>
<dbReference type="PROSITE" id="PS01348">
    <property type="entry name" value="MRAY_2"/>
    <property type="match status" value="1"/>
</dbReference>
<dbReference type="GO" id="GO:0044038">
    <property type="term" value="P:cell wall macromolecule biosynthetic process"/>
    <property type="evidence" value="ECO:0007669"/>
    <property type="project" value="TreeGrafter"/>
</dbReference>
<evidence type="ECO:0000256" key="10">
    <source>
        <dbReference type="ARBA" id="ARBA00023136"/>
    </source>
</evidence>